<accession>A0AAW8D838</accession>
<dbReference type="RefSeq" id="WP_307686476.1">
    <property type="nucleotide sequence ID" value="NZ_JAUSRD010000015.1"/>
</dbReference>
<proteinExistence type="predicted"/>
<dbReference type="AlphaFoldDB" id="A0AAW8D838"/>
<dbReference type="PROSITE" id="PS50035">
    <property type="entry name" value="PLD"/>
    <property type="match status" value="2"/>
</dbReference>
<organism evidence="2 3">
    <name type="scientific">Variovorax boronicumulans</name>
    <dbReference type="NCBI Taxonomy" id="436515"/>
    <lineage>
        <taxon>Bacteria</taxon>
        <taxon>Pseudomonadati</taxon>
        <taxon>Pseudomonadota</taxon>
        <taxon>Betaproteobacteria</taxon>
        <taxon>Burkholderiales</taxon>
        <taxon>Comamonadaceae</taxon>
        <taxon>Variovorax</taxon>
    </lineage>
</organism>
<sequence length="560" mass="61480">MATKVLPGFIASVRDKALLRIDVRSALRPVLALGLAAVLAACSSLPPQVATPPTAAIGDYAQTPLGAITQKVLPTDGRSGFRLQPYGPNSFATRIELTKLATRSLDVQYYLLPGDNTGRALMRAMRDAAARGVRVRLLVDDLYTSGEDDLLLGLASYPNVEVRLFNPFPGGRSSMATRFISSGLFDVRRVNRRMHNKLFVADNAAAVAGGRNMADEYVMNAEGSNFIDMDTFVAGPVVRDLSAEFDHYWNSEVVYPLERIAHSGLSRAQLQDHFERQTAAAKPPVAAEIPLDGKPLHPSPDDPPLLPLELVPMLNLPFELAKRQLSPLLWANARVLFDPLTKTQGLNEREGSIKGTVTEGVVQWLMTADRNIKMVSPYFVPSDEAVANLVRARKAGLGVELVTNSLASTDEPWVYVGYWPHIKDLLAAGVVIYEISPSLSVKRRKLGVFGHRTGALHMKNAILDHKEVFLGSMNLDPRSARLNTELGIIIQSEEMARQLESFADAGSGYTLRLGADGQGIEWVEEDDDGKQTVYDVPPETTAWQRLRLRLLAPFIPEQEL</sequence>
<dbReference type="PANTHER" id="PTHR21248">
    <property type="entry name" value="CARDIOLIPIN SYNTHASE"/>
    <property type="match status" value="1"/>
</dbReference>
<dbReference type="InterPro" id="IPR025202">
    <property type="entry name" value="PLD-like_dom"/>
</dbReference>
<evidence type="ECO:0000259" key="1">
    <source>
        <dbReference type="PROSITE" id="PS50035"/>
    </source>
</evidence>
<gene>
    <name evidence="2" type="ORF">J2W31_005138</name>
</gene>
<dbReference type="SMART" id="SM00155">
    <property type="entry name" value="PLDc"/>
    <property type="match status" value="2"/>
</dbReference>
<dbReference type="InterPro" id="IPR001736">
    <property type="entry name" value="PLipase_D/transphosphatidylase"/>
</dbReference>
<dbReference type="PANTHER" id="PTHR21248:SF12">
    <property type="entry name" value="CARDIOLIPIN SYNTHASE C"/>
    <property type="match status" value="1"/>
</dbReference>
<dbReference type="GO" id="GO:0032049">
    <property type="term" value="P:cardiolipin biosynthetic process"/>
    <property type="evidence" value="ECO:0007669"/>
    <property type="project" value="UniProtKB-ARBA"/>
</dbReference>
<dbReference type="EMBL" id="JAUSRD010000015">
    <property type="protein sequence ID" value="MDP9896011.1"/>
    <property type="molecule type" value="Genomic_DNA"/>
</dbReference>
<reference evidence="2" key="1">
    <citation type="submission" date="2023-07" db="EMBL/GenBank/DDBJ databases">
        <title>Sorghum-associated microbial communities from plants grown in Nebraska, USA.</title>
        <authorList>
            <person name="Schachtman D."/>
        </authorList>
    </citation>
    <scope>NUCLEOTIDE SEQUENCE</scope>
    <source>
        <strain evidence="2">DS3754</strain>
    </source>
</reference>
<dbReference type="CDD" id="cd09111">
    <property type="entry name" value="PLDc_ymdC_like_1"/>
    <property type="match status" value="1"/>
</dbReference>
<dbReference type="GO" id="GO:0030572">
    <property type="term" value="F:phosphatidyltransferase activity"/>
    <property type="evidence" value="ECO:0007669"/>
    <property type="project" value="UniProtKB-ARBA"/>
</dbReference>
<dbReference type="Proteomes" id="UP001242045">
    <property type="component" value="Unassembled WGS sequence"/>
</dbReference>
<dbReference type="Pfam" id="PF13091">
    <property type="entry name" value="PLDc_2"/>
    <property type="match status" value="2"/>
</dbReference>
<evidence type="ECO:0000313" key="2">
    <source>
        <dbReference type="EMBL" id="MDP9896011.1"/>
    </source>
</evidence>
<feature type="domain" description="PLD phosphodiesterase" evidence="1">
    <location>
        <begin position="190"/>
        <end position="217"/>
    </location>
</feature>
<dbReference type="CDD" id="cd09113">
    <property type="entry name" value="PLDc_ymdC_like_2"/>
    <property type="match status" value="1"/>
</dbReference>
<dbReference type="SUPFAM" id="SSF56024">
    <property type="entry name" value="Phospholipase D/nuclease"/>
    <property type="match status" value="2"/>
</dbReference>
<protein>
    <submittedName>
        <fullName evidence="2">Phosphatidylserine/phosphatidylglycerophosphate/ cardiolipin synthase-like enzyme</fullName>
    </submittedName>
</protein>
<comment type="caution">
    <text evidence="2">The sequence shown here is derived from an EMBL/GenBank/DDBJ whole genome shotgun (WGS) entry which is preliminary data.</text>
</comment>
<evidence type="ECO:0000313" key="3">
    <source>
        <dbReference type="Proteomes" id="UP001242045"/>
    </source>
</evidence>
<dbReference type="Gene3D" id="3.30.870.10">
    <property type="entry name" value="Endonuclease Chain A"/>
    <property type="match status" value="2"/>
</dbReference>
<name>A0AAW8D838_9BURK</name>
<feature type="domain" description="PLD phosphodiesterase" evidence="1">
    <location>
        <begin position="452"/>
        <end position="479"/>
    </location>
</feature>